<dbReference type="InterPro" id="IPR002044">
    <property type="entry name" value="CBM20"/>
</dbReference>
<dbReference type="PANTHER" id="PTHR15048:SF0">
    <property type="entry name" value="STARCH-BINDING DOMAIN-CONTAINING PROTEIN 1"/>
    <property type="match status" value="1"/>
</dbReference>
<protein>
    <recommendedName>
        <fullName evidence="2">CBM20 domain-containing protein</fullName>
    </recommendedName>
</protein>
<organism evidence="3 4">
    <name type="scientific">Chlorella vulgaris</name>
    <name type="common">Green alga</name>
    <dbReference type="NCBI Taxonomy" id="3077"/>
    <lineage>
        <taxon>Eukaryota</taxon>
        <taxon>Viridiplantae</taxon>
        <taxon>Chlorophyta</taxon>
        <taxon>core chlorophytes</taxon>
        <taxon>Trebouxiophyceae</taxon>
        <taxon>Chlorellales</taxon>
        <taxon>Chlorellaceae</taxon>
        <taxon>Chlorella clade</taxon>
        <taxon>Chlorella</taxon>
    </lineage>
</organism>
<accession>A0A9D4TVT9</accession>
<feature type="region of interest" description="Disordered" evidence="1">
    <location>
        <begin position="188"/>
        <end position="231"/>
    </location>
</feature>
<dbReference type="Proteomes" id="UP001055712">
    <property type="component" value="Unassembled WGS sequence"/>
</dbReference>
<evidence type="ECO:0000313" key="4">
    <source>
        <dbReference type="Proteomes" id="UP001055712"/>
    </source>
</evidence>
<gene>
    <name evidence="3" type="ORF">D9Q98_001979</name>
</gene>
<evidence type="ECO:0000259" key="2">
    <source>
        <dbReference type="PROSITE" id="PS51166"/>
    </source>
</evidence>
<dbReference type="AlphaFoldDB" id="A0A9D4TVT9"/>
<feature type="domain" description="CBM20" evidence="2">
    <location>
        <begin position="40"/>
        <end position="146"/>
    </location>
</feature>
<evidence type="ECO:0000313" key="3">
    <source>
        <dbReference type="EMBL" id="KAI3435921.1"/>
    </source>
</evidence>
<name>A0A9D4TVT9_CHLVU</name>
<evidence type="ECO:0000256" key="1">
    <source>
        <dbReference type="SAM" id="MobiDB-lite"/>
    </source>
</evidence>
<reference evidence="3" key="1">
    <citation type="journal article" date="2019" name="Plant J.">
        <title>Chlorella vulgaris genome assembly and annotation reveals the molecular basis for metabolic acclimation to high light conditions.</title>
        <authorList>
            <person name="Cecchin M."/>
            <person name="Marcolungo L."/>
            <person name="Rossato M."/>
            <person name="Girolomoni L."/>
            <person name="Cosentino E."/>
            <person name="Cuine S."/>
            <person name="Li-Beisson Y."/>
            <person name="Delledonne M."/>
            <person name="Ballottari M."/>
        </authorList>
    </citation>
    <scope>NUCLEOTIDE SEQUENCE</scope>
    <source>
        <strain evidence="3">211/11P</strain>
    </source>
</reference>
<dbReference type="EMBL" id="SIDB01000002">
    <property type="protein sequence ID" value="KAI3435921.1"/>
    <property type="molecule type" value="Genomic_DNA"/>
</dbReference>
<dbReference type="Gene3D" id="2.60.40.10">
    <property type="entry name" value="Immunoglobulins"/>
    <property type="match status" value="1"/>
</dbReference>
<dbReference type="GO" id="GO:2001070">
    <property type="term" value="F:starch binding"/>
    <property type="evidence" value="ECO:0007669"/>
    <property type="project" value="InterPro"/>
</dbReference>
<reference evidence="3" key="2">
    <citation type="submission" date="2020-11" db="EMBL/GenBank/DDBJ databases">
        <authorList>
            <person name="Cecchin M."/>
            <person name="Marcolungo L."/>
            <person name="Rossato M."/>
            <person name="Girolomoni L."/>
            <person name="Cosentino E."/>
            <person name="Cuine S."/>
            <person name="Li-Beisson Y."/>
            <person name="Delledonne M."/>
            <person name="Ballottari M."/>
        </authorList>
    </citation>
    <scope>NUCLEOTIDE SEQUENCE</scope>
    <source>
        <strain evidence="3">211/11P</strain>
        <tissue evidence="3">Whole cell</tissue>
    </source>
</reference>
<dbReference type="InterPro" id="IPR013784">
    <property type="entry name" value="Carb-bd-like_fold"/>
</dbReference>
<dbReference type="Pfam" id="PF00686">
    <property type="entry name" value="CBM_20"/>
    <property type="match status" value="1"/>
</dbReference>
<proteinExistence type="predicted"/>
<dbReference type="SMART" id="SM01065">
    <property type="entry name" value="CBM_2"/>
    <property type="match status" value="1"/>
</dbReference>
<dbReference type="GO" id="GO:0016020">
    <property type="term" value="C:membrane"/>
    <property type="evidence" value="ECO:0007669"/>
    <property type="project" value="TreeGrafter"/>
</dbReference>
<keyword evidence="4" id="KW-1185">Reference proteome</keyword>
<sequence length="360" mass="38179">MSVAAHPGATWWRTRAVPSPAPLQQWRAQPRRASTRCFSNSDNGGVAVRFQLPYHCKYGQRLCLIGSSANLGAWHVDKAVPMEWTEGDVWQCELQLPEAGGGVELEYKYVVRHERDMTAVRWKEGGNFYLQVPPKGQLRVLDTWDDSMHKVEVLEQQALETQQAAATKAAASKAAALQATESKAAAPQAVAARPTAQQAATAKPAAPQVAAQRPAPQATAPQPLAPQAAAPPAVAAQAAAVVGTPPEPQAVTVAASTPAVAPAKRTRRKKVDEDEVAAAAISKAADRAMQQLDSAVSKSLDLLTGTNDPATPELLAADRQVAAAARRAATMNKALDAAKEAKLLPPVATKTRRRKKDSST</sequence>
<dbReference type="SUPFAM" id="SSF49452">
    <property type="entry name" value="Starch-binding domain-like"/>
    <property type="match status" value="1"/>
</dbReference>
<dbReference type="InterPro" id="IPR013783">
    <property type="entry name" value="Ig-like_fold"/>
</dbReference>
<dbReference type="PROSITE" id="PS51166">
    <property type="entry name" value="CBM20"/>
    <property type="match status" value="1"/>
</dbReference>
<dbReference type="PANTHER" id="PTHR15048">
    <property type="entry name" value="STARCH-BINDING DOMAIN-CONTAINING PROTEIN 1"/>
    <property type="match status" value="1"/>
</dbReference>
<comment type="caution">
    <text evidence="3">The sequence shown here is derived from an EMBL/GenBank/DDBJ whole genome shotgun (WGS) entry which is preliminary data.</text>
</comment>
<dbReference type="OrthoDB" id="512712at2759"/>
<dbReference type="CDD" id="cd05467">
    <property type="entry name" value="CBM20"/>
    <property type="match status" value="1"/>
</dbReference>